<feature type="transmembrane region" description="Helical" evidence="6">
    <location>
        <begin position="136"/>
        <end position="153"/>
    </location>
</feature>
<dbReference type="AlphaFoldDB" id="A0A3P3XPJ1"/>
<feature type="transmembrane region" description="Helical" evidence="6">
    <location>
        <begin position="283"/>
        <end position="303"/>
    </location>
</feature>
<evidence type="ECO:0000313" key="7">
    <source>
        <dbReference type="EMBL" id="SLM18212.1"/>
    </source>
</evidence>
<feature type="transmembrane region" description="Helical" evidence="6">
    <location>
        <begin position="50"/>
        <end position="69"/>
    </location>
</feature>
<feature type="transmembrane region" description="Helical" evidence="6">
    <location>
        <begin position="20"/>
        <end position="38"/>
    </location>
</feature>
<dbReference type="Pfam" id="PF02653">
    <property type="entry name" value="BPD_transp_2"/>
    <property type="match status" value="1"/>
</dbReference>
<evidence type="ECO:0000256" key="2">
    <source>
        <dbReference type="ARBA" id="ARBA00022475"/>
    </source>
</evidence>
<dbReference type="InterPro" id="IPR001851">
    <property type="entry name" value="ABC_transp_permease"/>
</dbReference>
<gene>
    <name evidence="7" type="primary">rbsC</name>
    <name evidence="7" type="ORF">SPIRO4BDMA_40784</name>
</gene>
<dbReference type="PANTHER" id="PTHR32196">
    <property type="entry name" value="ABC TRANSPORTER PERMEASE PROTEIN YPHD-RELATED-RELATED"/>
    <property type="match status" value="1"/>
</dbReference>
<dbReference type="EMBL" id="FWDO01000004">
    <property type="protein sequence ID" value="SLM18212.1"/>
    <property type="molecule type" value="Genomic_DNA"/>
</dbReference>
<feature type="transmembrane region" description="Helical" evidence="6">
    <location>
        <begin position="227"/>
        <end position="246"/>
    </location>
</feature>
<keyword evidence="3 6" id="KW-0812">Transmembrane</keyword>
<feature type="transmembrane region" description="Helical" evidence="6">
    <location>
        <begin position="76"/>
        <end position="96"/>
    </location>
</feature>
<keyword evidence="4 6" id="KW-1133">Transmembrane helix</keyword>
<dbReference type="CDD" id="cd06579">
    <property type="entry name" value="TM_PBP1_transp_AraH_like"/>
    <property type="match status" value="1"/>
</dbReference>
<evidence type="ECO:0000256" key="4">
    <source>
        <dbReference type="ARBA" id="ARBA00022989"/>
    </source>
</evidence>
<organism evidence="7">
    <name type="scientific">uncultured spirochete</name>
    <dbReference type="NCBI Taxonomy" id="156406"/>
    <lineage>
        <taxon>Bacteria</taxon>
        <taxon>Pseudomonadati</taxon>
        <taxon>Spirochaetota</taxon>
        <taxon>Spirochaetia</taxon>
        <taxon>Spirochaetales</taxon>
        <taxon>environmental samples</taxon>
    </lineage>
</organism>
<evidence type="ECO:0000256" key="1">
    <source>
        <dbReference type="ARBA" id="ARBA00004651"/>
    </source>
</evidence>
<feature type="transmembrane region" description="Helical" evidence="6">
    <location>
        <begin position="258"/>
        <end position="276"/>
    </location>
</feature>
<dbReference type="GO" id="GO:0022857">
    <property type="term" value="F:transmembrane transporter activity"/>
    <property type="evidence" value="ECO:0007669"/>
    <property type="project" value="InterPro"/>
</dbReference>
<comment type="subcellular location">
    <subcellularLocation>
        <location evidence="1">Cell membrane</location>
        <topology evidence="1">Multi-pass membrane protein</topology>
    </subcellularLocation>
</comment>
<protein>
    <submittedName>
        <fullName evidence="7">Ribose transport system permease protein RbsC</fullName>
    </submittedName>
</protein>
<dbReference type="GO" id="GO:0005886">
    <property type="term" value="C:plasma membrane"/>
    <property type="evidence" value="ECO:0007669"/>
    <property type="project" value="UniProtKB-SubCell"/>
</dbReference>
<feature type="transmembrane region" description="Helical" evidence="6">
    <location>
        <begin position="309"/>
        <end position="326"/>
    </location>
</feature>
<feature type="transmembrane region" description="Helical" evidence="6">
    <location>
        <begin position="173"/>
        <end position="195"/>
    </location>
</feature>
<evidence type="ECO:0000256" key="5">
    <source>
        <dbReference type="ARBA" id="ARBA00023136"/>
    </source>
</evidence>
<accession>A0A3P3XPJ1</accession>
<keyword evidence="5 6" id="KW-0472">Membrane</keyword>
<sequence>MKDYMKRLNQQGGLSNIFRYGVLVILVIVASILAPGFLSMQNVLNLLRNFSFLGFISIGMTFVIISGGLDLSVASTFALSGVLLGLFQHWGIYLGHVDALSLLAPTPVLFIIILAIGAFIGFLNGFIITRLKVADFAATLGTMIFVRGLAFAVSGGRTIFNLDPIALYMGRGMIGPIPFVAILFILAIIICAIVLRKTVFGKRLYACGENAVAARLSGINPDHYKTIAYMISGFFAALAGICMAGRLNVGEPRVAEGWELDAIAAVVIGGTSFAGGNGGVGKTLLGVVIIAMIRNILSLIGILPDPQEMIMGLVLLAAVVFGSLGTEKGVLKRA</sequence>
<feature type="transmembrane region" description="Helical" evidence="6">
    <location>
        <begin position="108"/>
        <end position="129"/>
    </location>
</feature>
<reference evidence="7" key="1">
    <citation type="submission" date="2017-02" db="EMBL/GenBank/DDBJ databases">
        <authorList>
            <person name="Regsiter A."/>
            <person name="William W."/>
        </authorList>
    </citation>
    <scope>NUCLEOTIDE SEQUENCE</scope>
    <source>
        <strain evidence="7">BdmA 4</strain>
    </source>
</reference>
<keyword evidence="2" id="KW-1003">Cell membrane</keyword>
<evidence type="ECO:0000256" key="6">
    <source>
        <dbReference type="SAM" id="Phobius"/>
    </source>
</evidence>
<name>A0A3P3XPJ1_9SPIR</name>
<proteinExistence type="predicted"/>
<evidence type="ECO:0000256" key="3">
    <source>
        <dbReference type="ARBA" id="ARBA00022692"/>
    </source>
</evidence>